<feature type="binding site" evidence="11 13">
    <location>
        <position position="215"/>
    </location>
    <ligand>
        <name>[2Fe-2S] cluster</name>
        <dbReference type="ChEBI" id="CHEBI:190135"/>
    </ligand>
</feature>
<evidence type="ECO:0000256" key="10">
    <source>
        <dbReference type="ARBA" id="ARBA00023014"/>
    </source>
</evidence>
<feature type="binding site" evidence="11 13">
    <location>
        <position position="212"/>
    </location>
    <ligand>
        <name>[2Fe-2S] cluster</name>
        <dbReference type="ChEBI" id="CHEBI:190135"/>
    </ligand>
</feature>
<sequence>MQECEFKILENKMIAKEVFLMKLDGDCSEFTAPGQFCEIKIPGKYLRRPISVCDVSENTLTLIYKVLGEGTEELSCMEEGEYLSILTGLGNGYSVEDAPKNPVLCGGGVGVPPLYYLCKKLVEAGKHPYVALGFRSKEDVFFEEEFRTLGVPVNVATEDGSHGQKGFVTALLGNHNYAMVCGPEPMLRAVHEKVEGGQFSFEERMGCGFGACMGCSRKMKSGMKRICKDGPVFAWEEIEW</sequence>
<gene>
    <name evidence="11" type="primary">pyrK</name>
    <name evidence="15" type="ORF">HMPREF9625_01708</name>
</gene>
<evidence type="ECO:0000256" key="9">
    <source>
        <dbReference type="ARBA" id="ARBA00023004"/>
    </source>
</evidence>
<dbReference type="GO" id="GO:0016491">
    <property type="term" value="F:oxidoreductase activity"/>
    <property type="evidence" value="ECO:0007669"/>
    <property type="project" value="InterPro"/>
</dbReference>
<dbReference type="RefSeq" id="WP_009535547.1">
    <property type="nucleotide sequence ID" value="NZ_KE148312.1"/>
</dbReference>
<dbReference type="Proteomes" id="UP000018461">
    <property type="component" value="Unassembled WGS sequence"/>
</dbReference>
<keyword evidence="5 11" id="KW-0479">Metal-binding</keyword>
<protein>
    <recommendedName>
        <fullName evidence="11">Dihydroorotate dehydrogenase B (NAD(+)), electron transfer subunit</fullName>
    </recommendedName>
    <alternativeName>
        <fullName evidence="11">Dihydroorotate oxidase B, electron transfer subunit</fullName>
    </alternativeName>
</protein>
<dbReference type="Pfam" id="PF10418">
    <property type="entry name" value="DHODB_Fe-S_bind"/>
    <property type="match status" value="1"/>
</dbReference>
<dbReference type="HAMAP" id="MF_01211">
    <property type="entry name" value="DHODB_Fe_S_bind"/>
    <property type="match status" value="1"/>
</dbReference>
<comment type="caution">
    <text evidence="15">The sequence shown here is derived from an EMBL/GenBank/DDBJ whole genome shotgun (WGS) entry which is preliminary data.</text>
</comment>
<reference evidence="15" key="1">
    <citation type="submission" date="2011-08" db="EMBL/GenBank/DDBJ databases">
        <authorList>
            <consortium name="The Broad Institute Genome Sequencing Platform"/>
            <person name="Earl A."/>
            <person name="Ward D."/>
            <person name="Feldgarden M."/>
            <person name="Gevers D."/>
            <person name="Sizova M."/>
            <person name="Hazen A."/>
            <person name="Epstein S."/>
            <person name="Young S.K."/>
            <person name="Zeng Q."/>
            <person name="Gargeya S."/>
            <person name="Fitzgerald M."/>
            <person name="Haas B."/>
            <person name="Abouelleil A."/>
            <person name="Alvarado L."/>
            <person name="Arachchi H.M."/>
            <person name="Berlin A."/>
            <person name="Brown A."/>
            <person name="Chapman S.B."/>
            <person name="Chen Z."/>
            <person name="Dunbar C."/>
            <person name="Freedman E."/>
            <person name="Gearin G."/>
            <person name="Gellesch M."/>
            <person name="Goldberg J."/>
            <person name="Griggs A."/>
            <person name="Gujja S."/>
            <person name="Heiman D."/>
            <person name="Howarth C."/>
            <person name="Larson L."/>
            <person name="Lui A."/>
            <person name="MacDonald P.J.P."/>
            <person name="Montmayeur A."/>
            <person name="Murphy C."/>
            <person name="Neiman D."/>
            <person name="Pearson M."/>
            <person name="Priest M."/>
            <person name="Roberts A."/>
            <person name="Saif S."/>
            <person name="Shea T."/>
            <person name="Shenoy N."/>
            <person name="Sisk P."/>
            <person name="Stolte C."/>
            <person name="Sykes S."/>
            <person name="Wortman J."/>
            <person name="Nusbaum C."/>
            <person name="Birren B."/>
        </authorList>
    </citation>
    <scope>NUCLEOTIDE SEQUENCE [LARGE SCALE GENOMIC DNA]</scope>
    <source>
        <strain evidence="15">ACB1</strain>
    </source>
</reference>
<keyword evidence="7 11" id="KW-0665">Pyrimidine biosynthesis</keyword>
<dbReference type="InterPro" id="IPR039261">
    <property type="entry name" value="FNR_nucleotide-bd"/>
</dbReference>
<dbReference type="InterPro" id="IPR012165">
    <property type="entry name" value="Cyt_c3_hydrogenase_gsu"/>
</dbReference>
<evidence type="ECO:0000256" key="12">
    <source>
        <dbReference type="PIRSR" id="PIRSR006816-1"/>
    </source>
</evidence>
<accession>G9WQS5</accession>
<keyword evidence="6 11" id="KW-0274">FAD</keyword>
<feature type="binding site" evidence="11 13">
    <location>
        <position position="207"/>
    </location>
    <ligand>
        <name>[2Fe-2S] cluster</name>
        <dbReference type="ChEBI" id="CHEBI:190135"/>
    </ligand>
</feature>
<keyword evidence="16" id="KW-1185">Reference proteome</keyword>
<evidence type="ECO:0000256" key="1">
    <source>
        <dbReference type="ARBA" id="ARBA00006422"/>
    </source>
</evidence>
<evidence type="ECO:0000256" key="2">
    <source>
        <dbReference type="ARBA" id="ARBA00022448"/>
    </source>
</evidence>
<evidence type="ECO:0000256" key="6">
    <source>
        <dbReference type="ARBA" id="ARBA00022827"/>
    </source>
</evidence>
<reference evidence="15" key="2">
    <citation type="submission" date="2013-03" db="EMBL/GenBank/DDBJ databases">
        <title>The Genome Sequence of Oribacterium sp. ACB1.</title>
        <authorList>
            <consortium name="The Broad Institute Genomics Platform"/>
            <consortium name="The Broad Institute Genome Sequencing Center for Infectious Disease"/>
            <person name="Earl A."/>
            <person name="Ward D."/>
            <person name="Feldgarden M."/>
            <person name="Gevers D."/>
            <person name="Sizova M."/>
            <person name="Hazen A."/>
            <person name="Epstein S."/>
            <person name="Walker B."/>
            <person name="Young S."/>
            <person name="Zeng Q."/>
            <person name="Gargeya S."/>
            <person name="Fitzgerald M."/>
            <person name="Haas B."/>
            <person name="Abouelleil A."/>
            <person name="Allen A.W."/>
            <person name="Alvarado L."/>
            <person name="Arachchi H.M."/>
            <person name="Berlin A.M."/>
            <person name="Chapman S.B."/>
            <person name="Gainer-Dewar J."/>
            <person name="Goldberg J."/>
            <person name="Griggs A."/>
            <person name="Gujja S."/>
            <person name="Hansen M."/>
            <person name="Howarth C."/>
            <person name="Imamovic A."/>
            <person name="Ireland A."/>
            <person name="Larimer J."/>
            <person name="McCowan C."/>
            <person name="Murphy C."/>
            <person name="Pearson M."/>
            <person name="Poon T.W."/>
            <person name="Priest M."/>
            <person name="Roberts A."/>
            <person name="Saif S."/>
            <person name="Shea T."/>
            <person name="Sisk P."/>
            <person name="Sykes S."/>
            <person name="Wortman J."/>
            <person name="Nusbaum C."/>
            <person name="Birren B."/>
        </authorList>
    </citation>
    <scope>NUCLEOTIDE SEQUENCE [LARGE SCALE GENOMIC DNA]</scope>
    <source>
        <strain evidence="15">ACB1</strain>
    </source>
</reference>
<comment type="cofactor">
    <cofactor evidence="13">
        <name>[2Fe-2S] cluster</name>
        <dbReference type="ChEBI" id="CHEBI:190135"/>
    </cofactor>
    <text evidence="13">Binds 1 [2Fe-2S] cluster per subunit.</text>
</comment>
<dbReference type="SUPFAM" id="SSF52343">
    <property type="entry name" value="Ferredoxin reductase-like, C-terminal NADP-linked domain"/>
    <property type="match status" value="1"/>
</dbReference>
<feature type="binding site" evidence="11 13">
    <location>
        <position position="227"/>
    </location>
    <ligand>
        <name>[2Fe-2S] cluster</name>
        <dbReference type="ChEBI" id="CHEBI:190135"/>
    </ligand>
</feature>
<dbReference type="SUPFAM" id="SSF63380">
    <property type="entry name" value="Riboflavin synthase domain-like"/>
    <property type="match status" value="1"/>
</dbReference>
<dbReference type="STRING" id="796943.HMPREF9625_01708"/>
<dbReference type="InterPro" id="IPR019480">
    <property type="entry name" value="Dihydroorotate_DH_Fe-S-bd"/>
</dbReference>
<dbReference type="InterPro" id="IPR017938">
    <property type="entry name" value="Riboflavin_synthase-like_b-brl"/>
</dbReference>
<keyword evidence="3 11" id="KW-0285">Flavoprotein</keyword>
<evidence type="ECO:0000256" key="5">
    <source>
        <dbReference type="ARBA" id="ARBA00022723"/>
    </source>
</evidence>
<dbReference type="PIRSF" id="PIRSF006816">
    <property type="entry name" value="Cyc3_hyd_g"/>
    <property type="match status" value="1"/>
</dbReference>
<dbReference type="GO" id="GO:0044205">
    <property type="term" value="P:'de novo' UMP biosynthetic process"/>
    <property type="evidence" value="ECO:0007669"/>
    <property type="project" value="UniProtKB-UniRule"/>
</dbReference>
<dbReference type="GO" id="GO:0051537">
    <property type="term" value="F:2 iron, 2 sulfur cluster binding"/>
    <property type="evidence" value="ECO:0007669"/>
    <property type="project" value="UniProtKB-KW"/>
</dbReference>
<dbReference type="InterPro" id="IPR037117">
    <property type="entry name" value="Dihydroorotate_DH_ele_sf"/>
</dbReference>
<dbReference type="GO" id="GO:0050660">
    <property type="term" value="F:flavin adenine dinucleotide binding"/>
    <property type="evidence" value="ECO:0007669"/>
    <property type="project" value="InterPro"/>
</dbReference>
<name>G9WQS5_9FIRM</name>
<comment type="similarity">
    <text evidence="1 11">Belongs to the PyrK family.</text>
</comment>
<keyword evidence="4 11" id="KW-0001">2Fe-2S</keyword>
<keyword evidence="9 11" id="KW-0408">Iron</keyword>
<dbReference type="PANTHER" id="PTHR43513:SF3">
    <property type="entry name" value="DIHYDROOROTATE DEHYDROGENASE B (NAD(+)), ELECTRON TRANSFER SUBUNIT-RELATED"/>
    <property type="match status" value="1"/>
</dbReference>
<dbReference type="PROSITE" id="PS51384">
    <property type="entry name" value="FAD_FR"/>
    <property type="match status" value="1"/>
</dbReference>
<keyword evidence="2 11" id="KW-0813">Transport</keyword>
<dbReference type="AlphaFoldDB" id="G9WQS5"/>
<comment type="subunit">
    <text evidence="11">Heterotetramer of 2 PyrK and 2 PyrD type B subunits.</text>
</comment>
<dbReference type="GO" id="GO:0046872">
    <property type="term" value="F:metal ion binding"/>
    <property type="evidence" value="ECO:0007669"/>
    <property type="project" value="UniProtKB-KW"/>
</dbReference>
<dbReference type="CDD" id="cd06218">
    <property type="entry name" value="DHOD_e_trans"/>
    <property type="match status" value="1"/>
</dbReference>
<comment type="cofactor">
    <cofactor evidence="11">
        <name>[2Fe-2S] cluster</name>
        <dbReference type="ChEBI" id="CHEBI:190135"/>
    </cofactor>
    <text evidence="11">Binds 1 [2Fe-2S] cluster per subunit.</text>
</comment>
<dbReference type="PATRIC" id="fig|796943.3.peg.2180"/>
<evidence type="ECO:0000256" key="7">
    <source>
        <dbReference type="ARBA" id="ARBA00022975"/>
    </source>
</evidence>
<proteinExistence type="inferred from homology"/>
<dbReference type="InterPro" id="IPR001433">
    <property type="entry name" value="OxRdtase_FAD/NAD-bd"/>
</dbReference>
<evidence type="ECO:0000256" key="13">
    <source>
        <dbReference type="PIRSR" id="PIRSR006816-2"/>
    </source>
</evidence>
<evidence type="ECO:0000256" key="8">
    <source>
        <dbReference type="ARBA" id="ARBA00022982"/>
    </source>
</evidence>
<keyword evidence="10 11" id="KW-0411">Iron-sulfur</keyword>
<evidence type="ECO:0000256" key="4">
    <source>
        <dbReference type="ARBA" id="ARBA00022714"/>
    </source>
</evidence>
<dbReference type="InterPro" id="IPR050353">
    <property type="entry name" value="PyrK_electron_transfer"/>
</dbReference>
<feature type="domain" description="FAD-binding FR-type" evidence="14">
    <location>
        <begin position="1"/>
        <end position="96"/>
    </location>
</feature>
<comment type="caution">
    <text evidence="11">Lacks conserved residue(s) required for the propagation of feature annotation.</text>
</comment>
<dbReference type="InterPro" id="IPR023455">
    <property type="entry name" value="Dihydroorotate_DHASE_ETsu"/>
</dbReference>
<dbReference type="Gene3D" id="3.40.50.80">
    <property type="entry name" value="Nucleotide-binding domain of ferredoxin-NADP reductase (FNR) module"/>
    <property type="match status" value="1"/>
</dbReference>
<evidence type="ECO:0000259" key="14">
    <source>
        <dbReference type="PROSITE" id="PS51384"/>
    </source>
</evidence>
<evidence type="ECO:0000256" key="11">
    <source>
        <dbReference type="HAMAP-Rule" id="MF_01211"/>
    </source>
</evidence>
<comment type="function">
    <text evidence="11">Responsible for channeling the electrons from the oxidation of dihydroorotate from the FMN redox center in the PyrD type B subunit to the ultimate electron acceptor NAD(+).</text>
</comment>
<evidence type="ECO:0000256" key="3">
    <source>
        <dbReference type="ARBA" id="ARBA00022630"/>
    </source>
</evidence>
<organism evidence="15 16">
    <name type="scientific">Oribacterium parvum ACB1</name>
    <dbReference type="NCBI Taxonomy" id="796943"/>
    <lineage>
        <taxon>Bacteria</taxon>
        <taxon>Bacillati</taxon>
        <taxon>Bacillota</taxon>
        <taxon>Clostridia</taxon>
        <taxon>Lachnospirales</taxon>
        <taxon>Lachnospiraceae</taxon>
        <taxon>Oribacterium</taxon>
    </lineage>
</organism>
<feature type="binding site" evidence="11 12">
    <location>
        <begin position="48"/>
        <end position="51"/>
    </location>
    <ligand>
        <name>FAD</name>
        <dbReference type="ChEBI" id="CHEBI:57692"/>
    </ligand>
</feature>
<dbReference type="EMBL" id="AFZC02000002">
    <property type="protein sequence ID" value="EHL09735.1"/>
    <property type="molecule type" value="Genomic_DNA"/>
</dbReference>
<dbReference type="Gene3D" id="2.40.30.10">
    <property type="entry name" value="Translation factors"/>
    <property type="match status" value="1"/>
</dbReference>
<dbReference type="Pfam" id="PF00175">
    <property type="entry name" value="NAD_binding_1"/>
    <property type="match status" value="1"/>
</dbReference>
<dbReference type="InterPro" id="IPR017927">
    <property type="entry name" value="FAD-bd_FR_type"/>
</dbReference>
<comment type="cofactor">
    <cofactor evidence="11 12">
        <name>FAD</name>
        <dbReference type="ChEBI" id="CHEBI:57692"/>
    </cofactor>
    <text evidence="11 12">Binds 1 FAD per subunit.</text>
</comment>
<feature type="binding site" evidence="11 12">
    <location>
        <begin position="70"/>
        <end position="71"/>
    </location>
    <ligand>
        <name>FAD</name>
        <dbReference type="ChEBI" id="CHEBI:57692"/>
    </ligand>
</feature>
<dbReference type="HOGENOM" id="CLU_003827_1_2_9"/>
<evidence type="ECO:0000313" key="16">
    <source>
        <dbReference type="Proteomes" id="UP000018461"/>
    </source>
</evidence>
<dbReference type="Gene3D" id="2.10.240.10">
    <property type="entry name" value="Dihydroorotate dehydrogenase, electron transfer subunit"/>
    <property type="match status" value="1"/>
</dbReference>
<evidence type="ECO:0000313" key="15">
    <source>
        <dbReference type="EMBL" id="EHL09735.1"/>
    </source>
</evidence>
<dbReference type="UniPathway" id="UPA00070">
    <property type="reaction ID" value="UER00945"/>
</dbReference>
<keyword evidence="8 11" id="KW-0249">Electron transport</keyword>
<comment type="pathway">
    <text evidence="11">Pyrimidine metabolism; UMP biosynthesis via de novo pathway; orotate from (S)-dihydroorotate (NAD(+) route): step 1/1.</text>
</comment>
<dbReference type="PANTHER" id="PTHR43513">
    <property type="entry name" value="DIHYDROOROTATE DEHYDROGENASE B (NAD(+)), ELECTRON TRANSFER SUBUNIT"/>
    <property type="match status" value="1"/>
</dbReference>
<dbReference type="GO" id="GO:0009055">
    <property type="term" value="F:electron transfer activity"/>
    <property type="evidence" value="ECO:0007669"/>
    <property type="project" value="UniProtKB-UniRule"/>
</dbReference>